<feature type="domain" description="DUF4326" evidence="2">
    <location>
        <begin position="57"/>
        <end position="146"/>
    </location>
</feature>
<feature type="compositionally biased region" description="Basic and acidic residues" evidence="1">
    <location>
        <begin position="20"/>
        <end position="37"/>
    </location>
</feature>
<name>A0A6J8A6E4_MYTCO</name>
<organism evidence="3 4">
    <name type="scientific">Mytilus coruscus</name>
    <name type="common">Sea mussel</name>
    <dbReference type="NCBI Taxonomy" id="42192"/>
    <lineage>
        <taxon>Eukaryota</taxon>
        <taxon>Metazoa</taxon>
        <taxon>Spiralia</taxon>
        <taxon>Lophotrochozoa</taxon>
        <taxon>Mollusca</taxon>
        <taxon>Bivalvia</taxon>
        <taxon>Autobranchia</taxon>
        <taxon>Pteriomorphia</taxon>
        <taxon>Mytilida</taxon>
        <taxon>Mytiloidea</taxon>
        <taxon>Mytilidae</taxon>
        <taxon>Mytilinae</taxon>
        <taxon>Mytilus</taxon>
    </lineage>
</organism>
<evidence type="ECO:0000313" key="3">
    <source>
        <dbReference type="EMBL" id="CAC5362223.1"/>
    </source>
</evidence>
<sequence>MAHCAPTEDNVKQIQADNEDNVKKETSTIRTQTERPRPTRVISVKKQSLNQKGYKDLQHWLTDQNNIYIGRGMTHYVPGAVGSKWKNPFQAKKYGRDKCIDMYREYIMTDTKLYDGKTLLDSIEELRSKTLGCWCNPEPCHGDVLVQMLMRSKKS</sequence>
<dbReference type="Pfam" id="PF14216">
    <property type="entry name" value="DUF4326"/>
    <property type="match status" value="1"/>
</dbReference>
<keyword evidence="4" id="KW-1185">Reference proteome</keyword>
<evidence type="ECO:0000259" key="2">
    <source>
        <dbReference type="Pfam" id="PF14216"/>
    </source>
</evidence>
<accession>A0A6J8A6E4</accession>
<reference evidence="3 4" key="1">
    <citation type="submission" date="2020-06" db="EMBL/GenBank/DDBJ databases">
        <authorList>
            <person name="Li R."/>
            <person name="Bekaert M."/>
        </authorList>
    </citation>
    <scope>NUCLEOTIDE SEQUENCE [LARGE SCALE GENOMIC DNA]</scope>
    <source>
        <strain evidence="4">wild</strain>
    </source>
</reference>
<dbReference type="OrthoDB" id="272703at2759"/>
<dbReference type="Proteomes" id="UP000507470">
    <property type="component" value="Unassembled WGS sequence"/>
</dbReference>
<gene>
    <name evidence="3" type="ORF">MCOR_4052</name>
</gene>
<evidence type="ECO:0000313" key="4">
    <source>
        <dbReference type="Proteomes" id="UP000507470"/>
    </source>
</evidence>
<protein>
    <recommendedName>
        <fullName evidence="2">DUF4326 domain-containing protein</fullName>
    </recommendedName>
</protein>
<dbReference type="AlphaFoldDB" id="A0A6J8A6E4"/>
<feature type="region of interest" description="Disordered" evidence="1">
    <location>
        <begin position="1"/>
        <end position="38"/>
    </location>
</feature>
<proteinExistence type="predicted"/>
<evidence type="ECO:0000256" key="1">
    <source>
        <dbReference type="SAM" id="MobiDB-lite"/>
    </source>
</evidence>
<dbReference type="EMBL" id="CACVKT020000734">
    <property type="protein sequence ID" value="CAC5362223.1"/>
    <property type="molecule type" value="Genomic_DNA"/>
</dbReference>
<dbReference type="InterPro" id="IPR025475">
    <property type="entry name" value="DUF4326"/>
</dbReference>